<feature type="compositionally biased region" description="Polar residues" evidence="3">
    <location>
        <begin position="555"/>
        <end position="575"/>
    </location>
</feature>
<keyword evidence="5" id="KW-1185">Reference proteome</keyword>
<evidence type="ECO:0000313" key="5">
    <source>
        <dbReference type="Proteomes" id="UP001190700"/>
    </source>
</evidence>
<dbReference type="PROSITE" id="PS50294">
    <property type="entry name" value="WD_REPEATS_REGION"/>
    <property type="match status" value="1"/>
</dbReference>
<dbReference type="PROSITE" id="PS50082">
    <property type="entry name" value="WD_REPEATS_2"/>
    <property type="match status" value="1"/>
</dbReference>
<feature type="compositionally biased region" description="Basic and acidic residues" evidence="3">
    <location>
        <begin position="644"/>
        <end position="654"/>
    </location>
</feature>
<organism evidence="4 5">
    <name type="scientific">Cymbomonas tetramitiformis</name>
    <dbReference type="NCBI Taxonomy" id="36881"/>
    <lineage>
        <taxon>Eukaryota</taxon>
        <taxon>Viridiplantae</taxon>
        <taxon>Chlorophyta</taxon>
        <taxon>Pyramimonadophyceae</taxon>
        <taxon>Pyramimonadales</taxon>
        <taxon>Pyramimonadaceae</taxon>
        <taxon>Cymbomonas</taxon>
    </lineage>
</organism>
<dbReference type="AlphaFoldDB" id="A0AAE0KVN4"/>
<dbReference type="PANTHER" id="PTHR44324:SF4">
    <property type="entry name" value="WD40 REPEAT DOMAIN 95"/>
    <property type="match status" value="1"/>
</dbReference>
<feature type="region of interest" description="Disordered" evidence="3">
    <location>
        <begin position="537"/>
        <end position="605"/>
    </location>
</feature>
<feature type="compositionally biased region" description="Polar residues" evidence="3">
    <location>
        <begin position="587"/>
        <end position="600"/>
    </location>
</feature>
<reference evidence="4 5" key="1">
    <citation type="journal article" date="2015" name="Genome Biol. Evol.">
        <title>Comparative Genomics of a Bacterivorous Green Alga Reveals Evolutionary Causalities and Consequences of Phago-Mixotrophic Mode of Nutrition.</title>
        <authorList>
            <person name="Burns J.A."/>
            <person name="Paasch A."/>
            <person name="Narechania A."/>
            <person name="Kim E."/>
        </authorList>
    </citation>
    <scope>NUCLEOTIDE SEQUENCE [LARGE SCALE GENOMIC DNA]</scope>
    <source>
        <strain evidence="4 5">PLY_AMNH</strain>
    </source>
</reference>
<dbReference type="InterPro" id="IPR001680">
    <property type="entry name" value="WD40_rpt"/>
</dbReference>
<proteinExistence type="predicted"/>
<feature type="region of interest" description="Disordered" evidence="3">
    <location>
        <begin position="248"/>
        <end position="338"/>
    </location>
</feature>
<dbReference type="InterPro" id="IPR015943">
    <property type="entry name" value="WD40/YVTN_repeat-like_dom_sf"/>
</dbReference>
<comment type="caution">
    <text evidence="4">The sequence shown here is derived from an EMBL/GenBank/DDBJ whole genome shotgun (WGS) entry which is preliminary data.</text>
</comment>
<keyword evidence="2" id="KW-0853">WD repeat</keyword>
<dbReference type="Pfam" id="PF00400">
    <property type="entry name" value="WD40"/>
    <property type="match status" value="2"/>
</dbReference>
<evidence type="ECO:0000256" key="1">
    <source>
        <dbReference type="ARBA" id="ARBA00022737"/>
    </source>
</evidence>
<dbReference type="Gene3D" id="2.130.10.10">
    <property type="entry name" value="YVTN repeat-like/Quinoprotein amine dehydrogenase"/>
    <property type="match status" value="2"/>
</dbReference>
<dbReference type="InterPro" id="IPR051242">
    <property type="entry name" value="WD-EF-hand_domain"/>
</dbReference>
<feature type="region of interest" description="Disordered" evidence="3">
    <location>
        <begin position="636"/>
        <end position="660"/>
    </location>
</feature>
<evidence type="ECO:0000256" key="2">
    <source>
        <dbReference type="PROSITE-ProRule" id="PRU00221"/>
    </source>
</evidence>
<accession>A0AAE0KVN4</accession>
<dbReference type="Proteomes" id="UP001190700">
    <property type="component" value="Unassembled WGS sequence"/>
</dbReference>
<feature type="repeat" description="WD" evidence="2">
    <location>
        <begin position="407"/>
        <end position="448"/>
    </location>
</feature>
<protein>
    <submittedName>
        <fullName evidence="4">Uncharacterized protein</fullName>
    </submittedName>
</protein>
<sequence>AVYNDTSMTIMVAAGTDVKVWNAQTGALQRWFKNLTTSELTAVSFDMTQRKFVTGDHHGRIVVWHYSNGTCLTECEGHDGEVTQIEYSYTQQHLQTIASTSWDGTINVYIDDGDNVWKVRTLQPMRRTDLVCCAIDIKANAIAAGGRDYNAYVYGIDHGTSQAILGPHYGDSVGYLHIWPSRTAHLSIQYKCLLRWSGGVYGISSLAFDEGECRLYAGNEKGVIRVWDLSATLTGNQAWQPQGSLSGEMRHMQLNDPPSRPFSPAPSKGSPRGASGVRWADTVSPKNHEADAADATRRSPDPVSVVGDLSASGSGAPGPSGAAPEEDSEGQDSPSGRVKVRARSYVELQRENIALQQNAGGQLLDRGWSTDYFKSYKVPPSRQHLCLELPATNSEFPMEEPPLLVEWLAHKEAVCSIGMVPDSTCALTASTDKTVRLWDRRTGQAIGLLHVKQKYMWDFPQEKFAKANREAYAMGLRQMALKRIKENLNLRRTDAQLRADTIQEASLKLLQAARPQATLQSPKSQIALTRAAQRSLRKKCSPQSSAAEFEKEDSQATAPSIPDSPSFTLVKQSSPRGIRRISGVEINASTPTPNRSTSPLRSRRRMSTVIDVTKLCDGMMMPELLSKNGPLARKRTIGLPDPIVPKEGRRKDDASAMIEV</sequence>
<evidence type="ECO:0000313" key="4">
    <source>
        <dbReference type="EMBL" id="KAK3262189.1"/>
    </source>
</evidence>
<dbReference type="EMBL" id="LGRX02016398">
    <property type="protein sequence ID" value="KAK3262189.1"/>
    <property type="molecule type" value="Genomic_DNA"/>
</dbReference>
<dbReference type="PANTHER" id="PTHR44324">
    <property type="entry name" value="WD40 REPEAT DOMAIN 95"/>
    <property type="match status" value="1"/>
</dbReference>
<feature type="non-terminal residue" evidence="4">
    <location>
        <position position="1"/>
    </location>
</feature>
<gene>
    <name evidence="4" type="ORF">CYMTET_28936</name>
</gene>
<dbReference type="SMART" id="SM00320">
    <property type="entry name" value="WD40"/>
    <property type="match status" value="5"/>
</dbReference>
<dbReference type="SUPFAM" id="SSF50978">
    <property type="entry name" value="WD40 repeat-like"/>
    <property type="match status" value="1"/>
</dbReference>
<feature type="compositionally biased region" description="Low complexity" evidence="3">
    <location>
        <begin position="310"/>
        <end position="323"/>
    </location>
</feature>
<dbReference type="InterPro" id="IPR036322">
    <property type="entry name" value="WD40_repeat_dom_sf"/>
</dbReference>
<keyword evidence="1" id="KW-0677">Repeat</keyword>
<name>A0AAE0KVN4_9CHLO</name>
<feature type="compositionally biased region" description="Basic and acidic residues" evidence="3">
    <location>
        <begin position="286"/>
        <end position="300"/>
    </location>
</feature>
<evidence type="ECO:0000256" key="3">
    <source>
        <dbReference type="SAM" id="MobiDB-lite"/>
    </source>
</evidence>